<reference evidence="2 3" key="1">
    <citation type="submission" date="2021-02" db="EMBL/GenBank/DDBJ databases">
        <title>Alicyclobacillus curvatus sp. nov. and Alicyclobacillus mengziensis sp. nov., two acidophilic bacteria isolated from acid mine drainage.</title>
        <authorList>
            <person name="Huang Y."/>
        </authorList>
    </citation>
    <scope>NUCLEOTIDE SEQUENCE [LARGE SCALE GENOMIC DNA]</scope>
    <source>
        <strain evidence="2 3">S30H14</strain>
    </source>
</reference>
<gene>
    <name evidence="2" type="ORF">JZ786_16195</name>
</gene>
<dbReference type="EMBL" id="CP071182">
    <property type="protein sequence ID" value="QSO46057.1"/>
    <property type="molecule type" value="Genomic_DNA"/>
</dbReference>
<evidence type="ECO:0000256" key="1">
    <source>
        <dbReference type="SAM" id="Phobius"/>
    </source>
</evidence>
<feature type="transmembrane region" description="Helical" evidence="1">
    <location>
        <begin position="106"/>
        <end position="124"/>
    </location>
</feature>
<keyword evidence="1" id="KW-0472">Membrane</keyword>
<proteinExistence type="predicted"/>
<feature type="transmembrane region" description="Helical" evidence="1">
    <location>
        <begin position="67"/>
        <end position="86"/>
    </location>
</feature>
<keyword evidence="1" id="KW-0812">Transmembrane</keyword>
<sequence>MRVAEQVDCAAPSKETTMNFWYQPHHVTWLIDLVTVFLMGIVHGITPDEHTWPITFSYSIGSYSSRGGMRAGLLFSLTFTLQRAIASELAYFALASFLMRPGAEQIVYLIVGLVMFVSGYFILYRHQTLHFFPWLEKMIPAVPEDKQTVPVKLALIHGFVAGWGTGAFATIIYTVFSPRMPSPWVAFLPGLLYGLGTMVMQIIIGALFGRWIQTRNLGERAKVFVGRFVAGNTLFIGGVLFVLVGAVELIDPRLANWELPLGLHVYNLNSINLALLLVIVVVGGAGGYSIWKALRKVRST</sequence>
<keyword evidence="3" id="KW-1185">Reference proteome</keyword>
<organism evidence="2 3">
    <name type="scientific">Alicyclobacillus mengziensis</name>
    <dbReference type="NCBI Taxonomy" id="2931921"/>
    <lineage>
        <taxon>Bacteria</taxon>
        <taxon>Bacillati</taxon>
        <taxon>Bacillota</taxon>
        <taxon>Bacilli</taxon>
        <taxon>Bacillales</taxon>
        <taxon>Alicyclobacillaceae</taxon>
        <taxon>Alicyclobacillus</taxon>
    </lineage>
</organism>
<dbReference type="Proteomes" id="UP000663505">
    <property type="component" value="Chromosome"/>
</dbReference>
<evidence type="ECO:0000313" key="3">
    <source>
        <dbReference type="Proteomes" id="UP000663505"/>
    </source>
</evidence>
<dbReference type="AlphaFoldDB" id="A0A9X7VWA0"/>
<dbReference type="KEGG" id="afx:JZ786_16195"/>
<feature type="transmembrane region" description="Helical" evidence="1">
    <location>
        <begin position="270"/>
        <end position="291"/>
    </location>
</feature>
<feature type="transmembrane region" description="Helical" evidence="1">
    <location>
        <begin position="224"/>
        <end position="250"/>
    </location>
</feature>
<name>A0A9X7VWA0_9BACL</name>
<accession>A0A9X7VWA0</accession>
<keyword evidence="1" id="KW-1133">Transmembrane helix</keyword>
<evidence type="ECO:0000313" key="2">
    <source>
        <dbReference type="EMBL" id="QSO46057.1"/>
    </source>
</evidence>
<feature type="transmembrane region" description="Helical" evidence="1">
    <location>
        <begin position="153"/>
        <end position="176"/>
    </location>
</feature>
<feature type="transmembrane region" description="Helical" evidence="1">
    <location>
        <begin position="191"/>
        <end position="212"/>
    </location>
</feature>
<protein>
    <submittedName>
        <fullName evidence="2">Uncharacterized protein</fullName>
    </submittedName>
</protein>